<keyword evidence="3" id="KW-0804">Transcription</keyword>
<organism evidence="5 6">
    <name type="scientific">Barnesiella intestinihominis YIT 11860</name>
    <dbReference type="NCBI Taxonomy" id="742726"/>
    <lineage>
        <taxon>Bacteria</taxon>
        <taxon>Pseudomonadati</taxon>
        <taxon>Bacteroidota</taxon>
        <taxon>Bacteroidia</taxon>
        <taxon>Bacteroidales</taxon>
        <taxon>Barnesiellaceae</taxon>
        <taxon>Barnesiella</taxon>
    </lineage>
</organism>
<dbReference type="STRING" id="742726.HMPREF9448_00508"/>
<evidence type="ECO:0000256" key="1">
    <source>
        <dbReference type="ARBA" id="ARBA00023015"/>
    </source>
</evidence>
<evidence type="ECO:0000313" key="6">
    <source>
        <dbReference type="Proteomes" id="UP000006044"/>
    </source>
</evidence>
<dbReference type="PANTHER" id="PTHR43280:SF32">
    <property type="entry name" value="TRANSCRIPTIONAL REGULATORY PROTEIN"/>
    <property type="match status" value="1"/>
</dbReference>
<dbReference type="PANTHER" id="PTHR43280">
    <property type="entry name" value="ARAC-FAMILY TRANSCRIPTIONAL REGULATOR"/>
    <property type="match status" value="1"/>
</dbReference>
<sequence>MYELLTFDNLFDHEDREETYNRGFYFLSWRKENAIQNVGRHLQSEVFCILLCDRGEMSLSMGTERFDLSCNSLVIIRPGIRLVIHDCHEFEAKCIVFNPLIGAFNAIPVRYITALYTSVLKSPVIVLSHSERKQFDELIGNFRKISQYRGATEFYDYAIQSGIAMLLCVICDLMHGRKVVCTYGGGRYNEYFGRFLQLLSENFKKERQVKFYADKLCITPKYLTTIVRELSGKSVSKWIHGIVIREACYKLIHGVESVQQISYDLNFPNQSFFGKYFKSYVGCSPSEYRLQNLNSICD</sequence>
<evidence type="ECO:0000259" key="4">
    <source>
        <dbReference type="PROSITE" id="PS01124"/>
    </source>
</evidence>
<dbReference type="HOGENOM" id="CLU_000445_88_2_10"/>
<name>K0X7E8_9BACT</name>
<dbReference type="GO" id="GO:0043565">
    <property type="term" value="F:sequence-specific DNA binding"/>
    <property type="evidence" value="ECO:0007669"/>
    <property type="project" value="InterPro"/>
</dbReference>
<dbReference type="GO" id="GO:0003700">
    <property type="term" value="F:DNA-binding transcription factor activity"/>
    <property type="evidence" value="ECO:0007669"/>
    <property type="project" value="InterPro"/>
</dbReference>
<dbReference type="Proteomes" id="UP000006044">
    <property type="component" value="Unassembled WGS sequence"/>
</dbReference>
<protein>
    <recommendedName>
        <fullName evidence="4">HTH araC/xylS-type domain-containing protein</fullName>
    </recommendedName>
</protein>
<dbReference type="eggNOG" id="COG2207">
    <property type="taxonomic scope" value="Bacteria"/>
</dbReference>
<feature type="domain" description="HTH araC/xylS-type" evidence="4">
    <location>
        <begin position="193"/>
        <end position="291"/>
    </location>
</feature>
<dbReference type="Pfam" id="PF12833">
    <property type="entry name" value="HTH_18"/>
    <property type="match status" value="1"/>
</dbReference>
<proteinExistence type="predicted"/>
<keyword evidence="1" id="KW-0805">Transcription regulation</keyword>
<accession>K0X7E8</accession>
<keyword evidence="2" id="KW-0238">DNA-binding</keyword>
<dbReference type="Gene3D" id="1.10.10.60">
    <property type="entry name" value="Homeodomain-like"/>
    <property type="match status" value="1"/>
</dbReference>
<dbReference type="SUPFAM" id="SSF46689">
    <property type="entry name" value="Homeodomain-like"/>
    <property type="match status" value="1"/>
</dbReference>
<evidence type="ECO:0000313" key="5">
    <source>
        <dbReference type="EMBL" id="EJZ66331.1"/>
    </source>
</evidence>
<dbReference type="InterPro" id="IPR018060">
    <property type="entry name" value="HTH_AraC"/>
</dbReference>
<dbReference type="AlphaFoldDB" id="K0X7E8"/>
<dbReference type="PATRIC" id="fig|742726.3.peg.529"/>
<evidence type="ECO:0000256" key="3">
    <source>
        <dbReference type="ARBA" id="ARBA00023163"/>
    </source>
</evidence>
<evidence type="ECO:0000256" key="2">
    <source>
        <dbReference type="ARBA" id="ARBA00023125"/>
    </source>
</evidence>
<dbReference type="InterPro" id="IPR009057">
    <property type="entry name" value="Homeodomain-like_sf"/>
</dbReference>
<reference evidence="5 6" key="1">
    <citation type="submission" date="2012-08" db="EMBL/GenBank/DDBJ databases">
        <title>The Genome Sequence of Barnesiella intestinihominis YIT 11860.</title>
        <authorList>
            <consortium name="The Broad Institute Genome Sequencing Platform"/>
            <person name="Earl A."/>
            <person name="Ward D."/>
            <person name="Feldgarden M."/>
            <person name="Gevers D."/>
            <person name="Morotomi M."/>
            <person name="Walker B."/>
            <person name="Young S.K."/>
            <person name="Zeng Q."/>
            <person name="Gargeya S."/>
            <person name="Fitzgerald M."/>
            <person name="Haas B."/>
            <person name="Abouelleil A."/>
            <person name="Alvarado L."/>
            <person name="Arachchi H.M."/>
            <person name="Berlin A.M."/>
            <person name="Chapman S.B."/>
            <person name="Goldberg J."/>
            <person name="Griggs A."/>
            <person name="Gujja S."/>
            <person name="Hansen M."/>
            <person name="Howarth C."/>
            <person name="Imamovic A."/>
            <person name="Larimer J."/>
            <person name="McCowen C."/>
            <person name="Montmayeur A."/>
            <person name="Murphy C."/>
            <person name="Neiman D."/>
            <person name="Pearson M."/>
            <person name="Priest M."/>
            <person name="Roberts A."/>
            <person name="Saif S."/>
            <person name="Shea T."/>
            <person name="Sisk P."/>
            <person name="Sykes S."/>
            <person name="Wortman J."/>
            <person name="Nusbaum C."/>
            <person name="Birren B."/>
        </authorList>
    </citation>
    <scope>NUCLEOTIDE SEQUENCE [LARGE SCALE GENOMIC DNA]</scope>
    <source>
        <strain evidence="5 6">YIT 11860</strain>
    </source>
</reference>
<comment type="caution">
    <text evidence="5">The sequence shown here is derived from an EMBL/GenBank/DDBJ whole genome shotgun (WGS) entry which is preliminary data.</text>
</comment>
<dbReference type="SMART" id="SM00342">
    <property type="entry name" value="HTH_ARAC"/>
    <property type="match status" value="1"/>
</dbReference>
<keyword evidence="6" id="KW-1185">Reference proteome</keyword>
<dbReference type="PROSITE" id="PS01124">
    <property type="entry name" value="HTH_ARAC_FAMILY_2"/>
    <property type="match status" value="1"/>
</dbReference>
<gene>
    <name evidence="5" type="ORF">HMPREF9448_00508</name>
</gene>
<dbReference type="EMBL" id="ADLE01000001">
    <property type="protein sequence ID" value="EJZ66331.1"/>
    <property type="molecule type" value="Genomic_DNA"/>
</dbReference>